<dbReference type="Pfam" id="PF18962">
    <property type="entry name" value="Por_Secre_tail"/>
    <property type="match status" value="1"/>
</dbReference>
<evidence type="ECO:0000313" key="4">
    <source>
        <dbReference type="EMBL" id="CAL2090112.1"/>
    </source>
</evidence>
<feature type="domain" description="Secretion system C-terminal sorting" evidence="3">
    <location>
        <begin position="538"/>
        <end position="596"/>
    </location>
</feature>
<comment type="caution">
    <text evidence="4">The sequence shown here is derived from an EMBL/GenBank/DDBJ whole genome shotgun (WGS) entry which is preliminary data.</text>
</comment>
<dbReference type="RefSeq" id="WP_348712875.1">
    <property type="nucleotide sequence ID" value="NZ_CAXIXY010000005.1"/>
</dbReference>
<sequence>MKKTILPLFILLTTVFSSHAQDVPFTQRLSAEQTSVRGNITFVSNNIVNRKDNSFSPNDSYDGDGVNGQLNVQYIDIDNDDTTFSSSSSSLNLPSCSKVIYAGLYWSAVYAYETWEGQEARSGDYRNIKFKLPGQEYQDITSDEIIYDNGIATQRPYVCYKDMTSSVVELANPNGDYFAANIRGTVGLDSNNGLGGTAGWILVVIYENSNEKERYISLFDGFSTVDGASNSDVLFSGIQTSPTGPVKVKAMVAALEGDQSITGDRFQLKDTNGVYKNVFNQTNSQDNFFNSSITQYDTSVASRNPASTNTLGFDVDLFDIDNSQNDLIVNNQSSVEARFTTSGDVYWPFLSAIAIEVADAKSLAINTIDVTSTGNAASGKIVVGAEGGIEGYKYSINDGEYQSSNSFFDLQEGSYKVTVQDANGCISDPTTVTIDKIVIDNTVTQVSDVLEASYKSANSYQWIDVDMNEAISGATQATYQPTKSGRYQVEMVINQTSTEVVNKTTVNKSSTQTVLSPVIEFNSGVLGVDDVNEKMLKVYPNPTSNVLILPIELLNKEYKIYSILGKEVQSSKISTEEIKVHQLAKGVYILKVKGYQSLRFVKK</sequence>
<keyword evidence="5" id="KW-1185">Reference proteome</keyword>
<name>A0ABM9P3G3_9FLAO</name>
<protein>
    <submittedName>
        <fullName evidence="4">Secreted protein (Por secretion system target)</fullName>
    </submittedName>
</protein>
<dbReference type="NCBIfam" id="TIGR04183">
    <property type="entry name" value="Por_Secre_tail"/>
    <property type="match status" value="1"/>
</dbReference>
<evidence type="ECO:0000259" key="3">
    <source>
        <dbReference type="Pfam" id="PF18962"/>
    </source>
</evidence>
<dbReference type="Proteomes" id="UP001497416">
    <property type="component" value="Unassembled WGS sequence"/>
</dbReference>
<keyword evidence="1 2" id="KW-0732">Signal</keyword>
<reference evidence="4 5" key="1">
    <citation type="submission" date="2024-05" db="EMBL/GenBank/DDBJ databases">
        <authorList>
            <person name="Duchaud E."/>
        </authorList>
    </citation>
    <scope>NUCLEOTIDE SEQUENCE [LARGE SCALE GENOMIC DNA]</scope>
    <source>
        <strain evidence="4">Ena-SAMPLE-TAB-13-05-2024-13:56:06:370-140302</strain>
    </source>
</reference>
<feature type="chain" id="PRO_5045984170" evidence="2">
    <location>
        <begin position="21"/>
        <end position="603"/>
    </location>
</feature>
<dbReference type="InterPro" id="IPR026444">
    <property type="entry name" value="Secre_tail"/>
</dbReference>
<gene>
    <name evidence="4" type="ORF">T190607A01A_30457</name>
</gene>
<dbReference type="EMBL" id="CAXIXY010000005">
    <property type="protein sequence ID" value="CAL2090112.1"/>
    <property type="molecule type" value="Genomic_DNA"/>
</dbReference>
<organism evidence="4 5">
    <name type="scientific">Tenacibaculum platacis</name>
    <dbReference type="NCBI Taxonomy" id="3137852"/>
    <lineage>
        <taxon>Bacteria</taxon>
        <taxon>Pseudomonadati</taxon>
        <taxon>Bacteroidota</taxon>
        <taxon>Flavobacteriia</taxon>
        <taxon>Flavobacteriales</taxon>
        <taxon>Flavobacteriaceae</taxon>
        <taxon>Tenacibaculum</taxon>
    </lineage>
</organism>
<feature type="signal peptide" evidence="2">
    <location>
        <begin position="1"/>
        <end position="20"/>
    </location>
</feature>
<accession>A0ABM9P3G3</accession>
<evidence type="ECO:0000256" key="2">
    <source>
        <dbReference type="SAM" id="SignalP"/>
    </source>
</evidence>
<evidence type="ECO:0000313" key="5">
    <source>
        <dbReference type="Proteomes" id="UP001497416"/>
    </source>
</evidence>
<proteinExistence type="predicted"/>
<evidence type="ECO:0000256" key="1">
    <source>
        <dbReference type="ARBA" id="ARBA00022729"/>
    </source>
</evidence>